<feature type="domain" description="Arf-GAP" evidence="5">
    <location>
        <begin position="5"/>
        <end position="112"/>
    </location>
</feature>
<evidence type="ECO:0000313" key="7">
    <source>
        <dbReference type="Proteomes" id="UP001058974"/>
    </source>
</evidence>
<keyword evidence="3" id="KW-0862">Zinc</keyword>
<dbReference type="InterPro" id="IPR044820">
    <property type="entry name" value="AGD14-like"/>
</dbReference>
<evidence type="ECO:0000256" key="1">
    <source>
        <dbReference type="ARBA" id="ARBA00022723"/>
    </source>
</evidence>
<comment type="caution">
    <text evidence="6">The sequence shown here is derived from an EMBL/GenBank/DDBJ whole genome shotgun (WGS) entry which is preliminary data.</text>
</comment>
<dbReference type="PROSITE" id="PS50115">
    <property type="entry name" value="ARFGAP"/>
    <property type="match status" value="1"/>
</dbReference>
<dbReference type="InterPro" id="IPR001164">
    <property type="entry name" value="ArfGAP_dom"/>
</dbReference>
<feature type="non-terminal residue" evidence="6">
    <location>
        <position position="112"/>
    </location>
</feature>
<dbReference type="CDD" id="cd08838">
    <property type="entry name" value="ArfGap_AGFG"/>
    <property type="match status" value="1"/>
</dbReference>
<sequence length="112" mass="13041">MRKNERIIQGLLKLTQNRRCINCNSLGLQYVCINFWTLVCTSCSGIHREFTHRVKSVSMAKFTAQEVSALQEGGNQHAKEIFFKEWDPQTHSLPDSNNVDRLRDFIKHVYVD</sequence>
<dbReference type="EMBL" id="JAMSHJ010000006">
    <property type="protein sequence ID" value="KAI5394977.1"/>
    <property type="molecule type" value="Genomic_DNA"/>
</dbReference>
<proteinExistence type="predicted"/>
<dbReference type="SMART" id="SM00105">
    <property type="entry name" value="ArfGap"/>
    <property type="match status" value="1"/>
</dbReference>
<dbReference type="Proteomes" id="UP001058974">
    <property type="component" value="Chromosome 6"/>
</dbReference>
<dbReference type="PANTHER" id="PTHR46085:SF6">
    <property type="entry name" value="ARF GTPASE ACTIVATOR"/>
    <property type="match status" value="1"/>
</dbReference>
<dbReference type="PRINTS" id="PR00405">
    <property type="entry name" value="REVINTRACTNG"/>
</dbReference>
<dbReference type="PANTHER" id="PTHR46085">
    <property type="entry name" value="ARFGAP/RECO-RELATED"/>
    <property type="match status" value="1"/>
</dbReference>
<evidence type="ECO:0000256" key="2">
    <source>
        <dbReference type="ARBA" id="ARBA00022771"/>
    </source>
</evidence>
<evidence type="ECO:0000259" key="5">
    <source>
        <dbReference type="PROSITE" id="PS50115"/>
    </source>
</evidence>
<dbReference type="AlphaFoldDB" id="A0A9D4W4I5"/>
<dbReference type="SUPFAM" id="SSF57863">
    <property type="entry name" value="ArfGap/RecO-like zinc finger"/>
    <property type="match status" value="1"/>
</dbReference>
<keyword evidence="7" id="KW-1185">Reference proteome</keyword>
<organism evidence="6 7">
    <name type="scientific">Pisum sativum</name>
    <name type="common">Garden pea</name>
    <name type="synonym">Lathyrus oleraceus</name>
    <dbReference type="NCBI Taxonomy" id="3888"/>
    <lineage>
        <taxon>Eukaryota</taxon>
        <taxon>Viridiplantae</taxon>
        <taxon>Streptophyta</taxon>
        <taxon>Embryophyta</taxon>
        <taxon>Tracheophyta</taxon>
        <taxon>Spermatophyta</taxon>
        <taxon>Magnoliopsida</taxon>
        <taxon>eudicotyledons</taxon>
        <taxon>Gunneridae</taxon>
        <taxon>Pentapetalae</taxon>
        <taxon>rosids</taxon>
        <taxon>fabids</taxon>
        <taxon>Fabales</taxon>
        <taxon>Fabaceae</taxon>
        <taxon>Papilionoideae</taxon>
        <taxon>50 kb inversion clade</taxon>
        <taxon>NPAAA clade</taxon>
        <taxon>Hologalegina</taxon>
        <taxon>IRL clade</taxon>
        <taxon>Fabeae</taxon>
        <taxon>Lathyrus</taxon>
    </lineage>
</organism>
<keyword evidence="1" id="KW-0479">Metal-binding</keyword>
<dbReference type="Gramene" id="Psat06G0154700-T1">
    <property type="protein sequence ID" value="KAI5394977.1"/>
    <property type="gene ID" value="KIW84_061547"/>
</dbReference>
<dbReference type="FunFam" id="1.10.220.150:FF:000005">
    <property type="entry name" value="Arf-GAP domain and FG repeat-containing protein 1"/>
    <property type="match status" value="1"/>
</dbReference>
<dbReference type="GO" id="GO:0008270">
    <property type="term" value="F:zinc ion binding"/>
    <property type="evidence" value="ECO:0007669"/>
    <property type="project" value="UniProtKB-KW"/>
</dbReference>
<reference evidence="6 7" key="1">
    <citation type="journal article" date="2022" name="Nat. Genet.">
        <title>Improved pea reference genome and pan-genome highlight genomic features and evolutionary characteristics.</title>
        <authorList>
            <person name="Yang T."/>
            <person name="Liu R."/>
            <person name="Luo Y."/>
            <person name="Hu S."/>
            <person name="Wang D."/>
            <person name="Wang C."/>
            <person name="Pandey M.K."/>
            <person name="Ge S."/>
            <person name="Xu Q."/>
            <person name="Li N."/>
            <person name="Li G."/>
            <person name="Huang Y."/>
            <person name="Saxena R.K."/>
            <person name="Ji Y."/>
            <person name="Li M."/>
            <person name="Yan X."/>
            <person name="He Y."/>
            <person name="Liu Y."/>
            <person name="Wang X."/>
            <person name="Xiang C."/>
            <person name="Varshney R.K."/>
            <person name="Ding H."/>
            <person name="Gao S."/>
            <person name="Zong X."/>
        </authorList>
    </citation>
    <scope>NUCLEOTIDE SEQUENCE [LARGE SCALE GENOMIC DNA]</scope>
    <source>
        <strain evidence="6 7">cv. Zhongwan 6</strain>
    </source>
</reference>
<keyword evidence="2 4" id="KW-0863">Zinc-finger</keyword>
<dbReference type="Gene3D" id="1.10.220.150">
    <property type="entry name" value="Arf GTPase activating protein"/>
    <property type="match status" value="1"/>
</dbReference>
<gene>
    <name evidence="6" type="ORF">KIW84_061547</name>
</gene>
<protein>
    <submittedName>
        <fullName evidence="6">ADP-ribosylation factor GTPase-activating protein agd14</fullName>
    </submittedName>
</protein>
<evidence type="ECO:0000256" key="3">
    <source>
        <dbReference type="ARBA" id="ARBA00022833"/>
    </source>
</evidence>
<dbReference type="InterPro" id="IPR037278">
    <property type="entry name" value="ARFGAP/RecO"/>
</dbReference>
<evidence type="ECO:0000313" key="6">
    <source>
        <dbReference type="EMBL" id="KAI5394977.1"/>
    </source>
</evidence>
<dbReference type="InterPro" id="IPR038508">
    <property type="entry name" value="ArfGAP_dom_sf"/>
</dbReference>
<name>A0A9D4W4I5_PEA</name>
<dbReference type="Pfam" id="PF01412">
    <property type="entry name" value="ArfGap"/>
    <property type="match status" value="1"/>
</dbReference>
<evidence type="ECO:0000256" key="4">
    <source>
        <dbReference type="PROSITE-ProRule" id="PRU00288"/>
    </source>
</evidence>
<dbReference type="GO" id="GO:0005096">
    <property type="term" value="F:GTPase activator activity"/>
    <property type="evidence" value="ECO:0007669"/>
    <property type="project" value="InterPro"/>
</dbReference>
<accession>A0A9D4W4I5</accession>